<gene>
    <name evidence="3" type="ORF">ACFQIC_13190</name>
</gene>
<dbReference type="Pfam" id="PF13038">
    <property type="entry name" value="DUF3899"/>
    <property type="match status" value="1"/>
</dbReference>
<evidence type="ECO:0000256" key="1">
    <source>
        <dbReference type="SAM" id="Phobius"/>
    </source>
</evidence>
<keyword evidence="1" id="KW-1133">Transmembrane helix</keyword>
<comment type="caution">
    <text evidence="3">The sequence shown here is derived from an EMBL/GenBank/DDBJ whole genome shotgun (WGS) entry which is preliminary data.</text>
</comment>
<dbReference type="RefSeq" id="WP_204710543.1">
    <property type="nucleotide sequence ID" value="NZ_JBHSZV010000033.1"/>
</dbReference>
<evidence type="ECO:0000259" key="2">
    <source>
        <dbReference type="Pfam" id="PF13038"/>
    </source>
</evidence>
<feature type="transmembrane region" description="Helical" evidence="1">
    <location>
        <begin position="101"/>
        <end position="121"/>
    </location>
</feature>
<organism evidence="3 4">
    <name type="scientific">Halobacillus seohaensis</name>
    <dbReference type="NCBI Taxonomy" id="447421"/>
    <lineage>
        <taxon>Bacteria</taxon>
        <taxon>Bacillati</taxon>
        <taxon>Bacillota</taxon>
        <taxon>Bacilli</taxon>
        <taxon>Bacillales</taxon>
        <taxon>Bacillaceae</taxon>
        <taxon>Halobacillus</taxon>
    </lineage>
</organism>
<keyword evidence="1" id="KW-0472">Membrane</keyword>
<dbReference type="Proteomes" id="UP001596410">
    <property type="component" value="Unassembled WGS sequence"/>
</dbReference>
<evidence type="ECO:0000313" key="3">
    <source>
        <dbReference type="EMBL" id="MFC7062793.1"/>
    </source>
</evidence>
<evidence type="ECO:0000313" key="4">
    <source>
        <dbReference type="Proteomes" id="UP001596410"/>
    </source>
</evidence>
<dbReference type="InterPro" id="IPR025007">
    <property type="entry name" value="DUF3899"/>
</dbReference>
<keyword evidence="1" id="KW-0812">Transmembrane</keyword>
<accession>A0ABW2EKG5</accession>
<sequence>MGFVRNKWGFVVLNLFFIVAFIILTASTFDLVTLIDFLFYFSFFYISIGLFLWIIKGGFFDAITYSFRKVTNRISNNGDYMDDFEEKPLPSQMFKKKFMHFFLFQGIVLLIGLLVLLTFYYN</sequence>
<feature type="domain" description="DUF3899" evidence="2">
    <location>
        <begin position="35"/>
        <end position="117"/>
    </location>
</feature>
<reference evidence="4" key="1">
    <citation type="journal article" date="2019" name="Int. J. Syst. Evol. Microbiol.">
        <title>The Global Catalogue of Microorganisms (GCM) 10K type strain sequencing project: providing services to taxonomists for standard genome sequencing and annotation.</title>
        <authorList>
            <consortium name="The Broad Institute Genomics Platform"/>
            <consortium name="The Broad Institute Genome Sequencing Center for Infectious Disease"/>
            <person name="Wu L."/>
            <person name="Ma J."/>
        </authorList>
    </citation>
    <scope>NUCLEOTIDE SEQUENCE [LARGE SCALE GENOMIC DNA]</scope>
    <source>
        <strain evidence="4">CGMCC 4.1621</strain>
    </source>
</reference>
<dbReference type="EMBL" id="JBHSZV010000033">
    <property type="protein sequence ID" value="MFC7062793.1"/>
    <property type="molecule type" value="Genomic_DNA"/>
</dbReference>
<feature type="transmembrane region" description="Helical" evidence="1">
    <location>
        <begin position="12"/>
        <end position="32"/>
    </location>
</feature>
<protein>
    <submittedName>
        <fullName evidence="3">DUF3899 domain-containing protein</fullName>
    </submittedName>
</protein>
<keyword evidence="4" id="KW-1185">Reference proteome</keyword>
<name>A0ABW2EKG5_9BACI</name>
<feature type="transmembrane region" description="Helical" evidence="1">
    <location>
        <begin position="38"/>
        <end position="59"/>
    </location>
</feature>
<proteinExistence type="predicted"/>